<feature type="compositionally biased region" description="Polar residues" evidence="1">
    <location>
        <begin position="826"/>
        <end position="848"/>
    </location>
</feature>
<comment type="caution">
    <text evidence="4">The sequence shown here is derived from an EMBL/GenBank/DDBJ whole genome shotgun (WGS) entry which is preliminary data.</text>
</comment>
<evidence type="ECO:0000313" key="5">
    <source>
        <dbReference type="Proteomes" id="UP000286687"/>
    </source>
</evidence>
<feature type="transmembrane region" description="Helical" evidence="2">
    <location>
        <begin position="410"/>
        <end position="429"/>
    </location>
</feature>
<keyword evidence="2" id="KW-1133">Transmembrane helix</keyword>
<proteinExistence type="predicted"/>
<evidence type="ECO:0008006" key="6">
    <source>
        <dbReference type="Google" id="ProtNLM"/>
    </source>
</evidence>
<name>A0A437SDJ5_BACTU</name>
<feature type="region of interest" description="Disordered" evidence="1">
    <location>
        <begin position="747"/>
        <end position="772"/>
    </location>
</feature>
<accession>A0A437SDJ5</accession>
<feature type="region of interest" description="Disordered" evidence="1">
    <location>
        <begin position="507"/>
        <end position="542"/>
    </location>
</feature>
<feature type="signal peptide" evidence="3">
    <location>
        <begin position="1"/>
        <end position="25"/>
    </location>
</feature>
<feature type="region of interest" description="Disordered" evidence="1">
    <location>
        <begin position="826"/>
        <end position="907"/>
    </location>
</feature>
<feature type="region of interest" description="Disordered" evidence="1">
    <location>
        <begin position="701"/>
        <end position="733"/>
    </location>
</feature>
<evidence type="ECO:0000256" key="1">
    <source>
        <dbReference type="SAM" id="MobiDB-lite"/>
    </source>
</evidence>
<feature type="chain" id="PRO_5019333743" description="CPBP family intramembrane metalloprotease" evidence="3">
    <location>
        <begin position="26"/>
        <end position="907"/>
    </location>
</feature>
<feature type="region of interest" description="Disordered" evidence="1">
    <location>
        <begin position="572"/>
        <end position="613"/>
    </location>
</feature>
<evidence type="ECO:0000313" key="4">
    <source>
        <dbReference type="EMBL" id="RVU61686.1"/>
    </source>
</evidence>
<feature type="compositionally biased region" description="Polar residues" evidence="1">
    <location>
        <begin position="885"/>
        <end position="895"/>
    </location>
</feature>
<dbReference type="InterPro" id="IPR058112">
    <property type="entry name" value="CD3337_EF1877-like"/>
</dbReference>
<reference evidence="4 5" key="1">
    <citation type="submission" date="2018-01" db="EMBL/GenBank/DDBJ databases">
        <title>Complete genome sequence of G25-42.</title>
        <authorList>
            <person name="Zheng Z."/>
            <person name="Sun M."/>
        </authorList>
    </citation>
    <scope>NUCLEOTIDE SEQUENCE [LARGE SCALE GENOMIC DNA]</scope>
    <source>
        <strain evidence="4 5">G25-42</strain>
    </source>
</reference>
<keyword evidence="2" id="KW-0812">Transmembrane</keyword>
<feature type="compositionally biased region" description="Polar residues" evidence="1">
    <location>
        <begin position="749"/>
        <end position="765"/>
    </location>
</feature>
<feature type="transmembrane region" description="Helical" evidence="2">
    <location>
        <begin position="157"/>
        <end position="178"/>
    </location>
</feature>
<feature type="transmembrane region" description="Helical" evidence="2">
    <location>
        <begin position="101"/>
        <end position="121"/>
    </location>
</feature>
<protein>
    <recommendedName>
        <fullName evidence="6">CPBP family intramembrane metalloprotease</fullName>
    </recommendedName>
</protein>
<keyword evidence="2" id="KW-0472">Membrane</keyword>
<dbReference type="Proteomes" id="UP000286687">
    <property type="component" value="Unassembled WGS sequence"/>
</dbReference>
<feature type="transmembrane region" description="Helical" evidence="2">
    <location>
        <begin position="190"/>
        <end position="211"/>
    </location>
</feature>
<dbReference type="NCBIfam" id="NF046089">
    <property type="entry name" value="CD3337_EF1877"/>
    <property type="match status" value="1"/>
</dbReference>
<dbReference type="AlphaFoldDB" id="A0A437SDJ5"/>
<dbReference type="EMBL" id="LDER01000295">
    <property type="protein sequence ID" value="RVU61686.1"/>
    <property type="molecule type" value="Genomic_DNA"/>
</dbReference>
<keyword evidence="3" id="KW-0732">Signal</keyword>
<organism evidence="4 5">
    <name type="scientific">Bacillus thuringiensis</name>
    <dbReference type="NCBI Taxonomy" id="1428"/>
    <lineage>
        <taxon>Bacteria</taxon>
        <taxon>Bacillati</taxon>
        <taxon>Bacillota</taxon>
        <taxon>Bacilli</taxon>
        <taxon>Bacillales</taxon>
        <taxon>Bacillaceae</taxon>
        <taxon>Bacillus</taxon>
        <taxon>Bacillus cereus group</taxon>
    </lineage>
</organism>
<gene>
    <name evidence="4" type="ORF">BM74_24415</name>
</gene>
<evidence type="ECO:0000256" key="2">
    <source>
        <dbReference type="SAM" id="Phobius"/>
    </source>
</evidence>
<feature type="transmembrane region" description="Helical" evidence="2">
    <location>
        <begin position="385"/>
        <end position="404"/>
    </location>
</feature>
<feature type="transmembrane region" description="Helical" evidence="2">
    <location>
        <begin position="316"/>
        <end position="341"/>
    </location>
</feature>
<sequence length="907" mass="100486">MKKLFSICMILAFFLLPLGSHVALAEDTKTEEKQEQKGARISENLFSGYTDGIYKDKYYEIDTYQPKEEDKNVFQKVGGYLFGDDSVGKDLQRMLYTTCQWLANMAFQLNVILGQLTIFLVDQALNLDIVDTVADKLGAAMQNIAGIGKGGFSSSGLFPAIIGIACVLSACYAGYIFFIKRQPSKGLSELVKTVLVIAFIVTYIGNAGAILKSANTISSEISVTVLAKATGTVAGDPGRSKADAIFSVKKQIWDLLVERPYLFLQYGEDSKEKLGAKRVDELLAKAPGEDRIKIVQKEVKDQGNQMMVISSVGERLVFTVMYYVVNTFAGVPVIAFCLLIVAFQLWFLVMSIISPIVMAVALLPGHRRVIESWASQWIRPLALKIFMSVMLVIIFTIAELLYVLPEAGVAGYVSTMIFQILVFVLCYLFRGNIVAAFSRARGVYETVTNISLMTENFVDKGKEYAGNTMSYIGDKMGMHFNNAAELAAAGGQLENAGTDDEKTKANPLVQANIPNDLPNNQTEQEKEENQKKGKLISLQDRDKQGNLLQQEEEGKEQTPLGEEEAPMQQDLISLDKEALEQEMEGQQEGTEVEESEMDVQPELVSLQDEEIPTGEEMPADIEAYEEIQTEVPEQEVPLEDIPTDIEAYEEVQPEVPEQEIPLEEVSSDMEAYEEIQIEVPEQEIPLEEVSSDMEAYEEIQTEVPTQELPLEEVSTDHEAYEEIPSDIPQQDIPTEEIPMDISREDIQPEQETSTHIPQQEISTPIETEANEPLIPDTIRADVNEEGVIVPHTPETTSADIPDAIPAKVNEAGEIVAKNSNIDVESTVQETNSSDSFIPTESISPTDLTRVNEKEVSKNEPIQGEAETIDTPDIQYGAVAAGSENWMPSTDPQNLDNLDDLEPPKKDE</sequence>
<evidence type="ECO:0000256" key="3">
    <source>
        <dbReference type="SAM" id="SignalP"/>
    </source>
</evidence>
<feature type="transmembrane region" description="Helical" evidence="2">
    <location>
        <begin position="347"/>
        <end position="364"/>
    </location>
</feature>
<feature type="compositionally biased region" description="Acidic residues" evidence="1">
    <location>
        <begin position="580"/>
        <end position="599"/>
    </location>
</feature>
<dbReference type="RefSeq" id="WP_127814259.1">
    <property type="nucleotide sequence ID" value="NZ_LDER01000295.1"/>
</dbReference>